<dbReference type="OrthoDB" id="551907at2759"/>
<reference evidence="10" key="1">
    <citation type="submission" date="2025-08" db="UniProtKB">
        <authorList>
            <consortium name="RefSeq"/>
        </authorList>
    </citation>
    <scope>IDENTIFICATION</scope>
    <source>
        <tissue evidence="10">Fruit stalk</tissue>
    </source>
</reference>
<protein>
    <submittedName>
        <fullName evidence="10">Myb family transcription factor PHL11-like</fullName>
    </submittedName>
</protein>
<evidence type="ECO:0000256" key="2">
    <source>
        <dbReference type="ARBA" id="ARBA00006783"/>
    </source>
</evidence>
<evidence type="ECO:0000256" key="5">
    <source>
        <dbReference type="ARBA" id="ARBA00023163"/>
    </source>
</evidence>
<dbReference type="FunFam" id="1.10.10.60:FF:000002">
    <property type="entry name" value="Myb family transcription factor"/>
    <property type="match status" value="1"/>
</dbReference>
<evidence type="ECO:0000256" key="7">
    <source>
        <dbReference type="SAM" id="MobiDB-lite"/>
    </source>
</evidence>
<feature type="region of interest" description="Disordered" evidence="7">
    <location>
        <begin position="85"/>
        <end position="126"/>
    </location>
</feature>
<feature type="compositionally biased region" description="Polar residues" evidence="7">
    <location>
        <begin position="87"/>
        <end position="118"/>
    </location>
</feature>
<dbReference type="KEGG" id="dzi:111314896"/>
<name>A0A6P6B5R7_DURZI</name>
<dbReference type="PANTHER" id="PTHR31499">
    <property type="entry name" value="MYB FAMILY TRANSCRIPTION FACTOR PHL11"/>
    <property type="match status" value="1"/>
</dbReference>
<evidence type="ECO:0000259" key="8">
    <source>
        <dbReference type="PROSITE" id="PS51294"/>
    </source>
</evidence>
<dbReference type="InterPro" id="IPR017930">
    <property type="entry name" value="Myb_dom"/>
</dbReference>
<feature type="domain" description="HTH myb-type" evidence="8">
    <location>
        <begin position="26"/>
        <end position="86"/>
    </location>
</feature>
<organism evidence="9 10">
    <name type="scientific">Durio zibethinus</name>
    <name type="common">Durian</name>
    <dbReference type="NCBI Taxonomy" id="66656"/>
    <lineage>
        <taxon>Eukaryota</taxon>
        <taxon>Viridiplantae</taxon>
        <taxon>Streptophyta</taxon>
        <taxon>Embryophyta</taxon>
        <taxon>Tracheophyta</taxon>
        <taxon>Spermatophyta</taxon>
        <taxon>Magnoliopsida</taxon>
        <taxon>eudicotyledons</taxon>
        <taxon>Gunneridae</taxon>
        <taxon>Pentapetalae</taxon>
        <taxon>rosids</taxon>
        <taxon>malvids</taxon>
        <taxon>Malvales</taxon>
        <taxon>Malvaceae</taxon>
        <taxon>Helicteroideae</taxon>
        <taxon>Durio</taxon>
    </lineage>
</organism>
<gene>
    <name evidence="10" type="primary">LOC111314896</name>
</gene>
<dbReference type="Proteomes" id="UP000515121">
    <property type="component" value="Unplaced"/>
</dbReference>
<keyword evidence="9" id="KW-1185">Reference proteome</keyword>
<dbReference type="Pfam" id="PF00249">
    <property type="entry name" value="Myb_DNA-binding"/>
    <property type="match status" value="1"/>
</dbReference>
<dbReference type="GO" id="GO:0003700">
    <property type="term" value="F:DNA-binding transcription factor activity"/>
    <property type="evidence" value="ECO:0007669"/>
    <property type="project" value="InterPro"/>
</dbReference>
<accession>A0A6P6B5R7</accession>
<dbReference type="NCBIfam" id="TIGR01557">
    <property type="entry name" value="myb_SHAQKYF"/>
    <property type="match status" value="1"/>
</dbReference>
<dbReference type="Pfam" id="PF14379">
    <property type="entry name" value="Myb_CC_LHEQLE"/>
    <property type="match status" value="1"/>
</dbReference>
<dbReference type="SUPFAM" id="SSF46689">
    <property type="entry name" value="Homeodomain-like"/>
    <property type="match status" value="1"/>
</dbReference>
<keyword evidence="6" id="KW-0539">Nucleus</keyword>
<dbReference type="AlphaFoldDB" id="A0A6P6B5R7"/>
<dbReference type="RefSeq" id="XP_022772251.1">
    <property type="nucleotide sequence ID" value="XM_022916516.1"/>
</dbReference>
<sequence length="285" mass="32170">MERLCYGGGVEGGGNYRYENGVVMTKDAKPRLRWTADLHDRFVDAVTKLGGPDKATPKSVLRLMGLKGLTLYHLKSHLQKYRLGQQARKQNAADQNKENGGSSYVQFSNHSSDTITNSPRDDNEQRQIPMTEVLKTQLEVQKTLQEQLEVQKKLQMRIKAQGKYLQAILEKAQKSLSFDINSCDGNVEETRAQQANFNLAPSNLLENVNEADRKSNAVQMNDVSKKTNYSAFQNYGLLGEREGSKDVKLKVEGDSIDFDLNTKDSYEFVAINGNERQSRMFSYKG</sequence>
<evidence type="ECO:0000313" key="9">
    <source>
        <dbReference type="Proteomes" id="UP000515121"/>
    </source>
</evidence>
<dbReference type="InterPro" id="IPR009057">
    <property type="entry name" value="Homeodomain-like_sf"/>
</dbReference>
<dbReference type="InterPro" id="IPR046955">
    <property type="entry name" value="PHR1-like"/>
</dbReference>
<keyword evidence="3" id="KW-0805">Transcription regulation</keyword>
<evidence type="ECO:0000256" key="4">
    <source>
        <dbReference type="ARBA" id="ARBA00023054"/>
    </source>
</evidence>
<dbReference type="InterPro" id="IPR001005">
    <property type="entry name" value="SANT/Myb"/>
</dbReference>
<dbReference type="GO" id="GO:0005634">
    <property type="term" value="C:nucleus"/>
    <property type="evidence" value="ECO:0007669"/>
    <property type="project" value="UniProtKB-SubCell"/>
</dbReference>
<comment type="similarity">
    <text evidence="2">Belongs to the MYB-CC family.</text>
</comment>
<evidence type="ECO:0000256" key="6">
    <source>
        <dbReference type="ARBA" id="ARBA00023242"/>
    </source>
</evidence>
<comment type="subcellular location">
    <subcellularLocation>
        <location evidence="1">Nucleus</location>
    </subcellularLocation>
</comment>
<proteinExistence type="inferred from homology"/>
<evidence type="ECO:0000256" key="1">
    <source>
        <dbReference type="ARBA" id="ARBA00004123"/>
    </source>
</evidence>
<keyword evidence="4" id="KW-0175">Coiled coil</keyword>
<keyword evidence="5" id="KW-0804">Transcription</keyword>
<dbReference type="GeneID" id="111314896"/>
<dbReference type="PROSITE" id="PS51294">
    <property type="entry name" value="HTH_MYB"/>
    <property type="match status" value="1"/>
</dbReference>
<dbReference type="PANTHER" id="PTHR31499:SF23">
    <property type="entry name" value="MYB FAMILY TRANSCRIPTION FACTOR PHL11"/>
    <property type="match status" value="1"/>
</dbReference>
<dbReference type="GO" id="GO:0003677">
    <property type="term" value="F:DNA binding"/>
    <property type="evidence" value="ECO:0007669"/>
    <property type="project" value="InterPro"/>
</dbReference>
<evidence type="ECO:0000313" key="10">
    <source>
        <dbReference type="RefSeq" id="XP_022772251.1"/>
    </source>
</evidence>
<dbReference type="InterPro" id="IPR006447">
    <property type="entry name" value="Myb_dom_plants"/>
</dbReference>
<dbReference type="Gene3D" id="1.10.10.60">
    <property type="entry name" value="Homeodomain-like"/>
    <property type="match status" value="1"/>
</dbReference>
<evidence type="ECO:0000256" key="3">
    <source>
        <dbReference type="ARBA" id="ARBA00023015"/>
    </source>
</evidence>
<dbReference type="InterPro" id="IPR025756">
    <property type="entry name" value="Myb_CC_LHEQLE"/>
</dbReference>